<evidence type="ECO:0000256" key="2">
    <source>
        <dbReference type="SAM" id="MobiDB-lite"/>
    </source>
</evidence>
<proteinExistence type="predicted"/>
<dbReference type="PROSITE" id="PS00018">
    <property type="entry name" value="EF_HAND_1"/>
    <property type="match status" value="1"/>
</dbReference>
<dbReference type="InterPro" id="IPR011992">
    <property type="entry name" value="EF-hand-dom_pair"/>
</dbReference>
<feature type="region of interest" description="Disordered" evidence="2">
    <location>
        <begin position="263"/>
        <end position="292"/>
    </location>
</feature>
<comment type="caution">
    <text evidence="5">The sequence shown here is derived from an EMBL/GenBank/DDBJ whole genome shotgun (WGS) entry which is preliminary data.</text>
</comment>
<name>A0ABN9WLY0_9DINO</name>
<keyword evidence="3" id="KW-0812">Transmembrane</keyword>
<dbReference type="Gene3D" id="1.10.238.10">
    <property type="entry name" value="EF-hand"/>
    <property type="match status" value="1"/>
</dbReference>
<dbReference type="PROSITE" id="PS50222">
    <property type="entry name" value="EF_HAND_2"/>
    <property type="match status" value="2"/>
</dbReference>
<dbReference type="Proteomes" id="UP001189429">
    <property type="component" value="Unassembled WGS sequence"/>
</dbReference>
<feature type="domain" description="EF-hand" evidence="4">
    <location>
        <begin position="119"/>
        <end position="154"/>
    </location>
</feature>
<evidence type="ECO:0000259" key="4">
    <source>
        <dbReference type="PROSITE" id="PS50222"/>
    </source>
</evidence>
<dbReference type="SUPFAM" id="SSF47473">
    <property type="entry name" value="EF-hand"/>
    <property type="match status" value="1"/>
</dbReference>
<gene>
    <name evidence="5" type="ORF">PCOR1329_LOCUS67743</name>
</gene>
<feature type="transmembrane region" description="Helical" evidence="3">
    <location>
        <begin position="71"/>
        <end position="95"/>
    </location>
</feature>
<dbReference type="Pfam" id="PF13499">
    <property type="entry name" value="EF-hand_7"/>
    <property type="match status" value="1"/>
</dbReference>
<reference evidence="5" key="1">
    <citation type="submission" date="2023-10" db="EMBL/GenBank/DDBJ databases">
        <authorList>
            <person name="Chen Y."/>
            <person name="Shah S."/>
            <person name="Dougan E. K."/>
            <person name="Thang M."/>
            <person name="Chan C."/>
        </authorList>
    </citation>
    <scope>NUCLEOTIDE SEQUENCE [LARGE SCALE GENOMIC DNA]</scope>
</reference>
<keyword evidence="3" id="KW-1133">Transmembrane helix</keyword>
<feature type="domain" description="EF-hand" evidence="4">
    <location>
        <begin position="162"/>
        <end position="197"/>
    </location>
</feature>
<keyword evidence="3" id="KW-0472">Membrane</keyword>
<evidence type="ECO:0000313" key="6">
    <source>
        <dbReference type="Proteomes" id="UP001189429"/>
    </source>
</evidence>
<evidence type="ECO:0000313" key="5">
    <source>
        <dbReference type="EMBL" id="CAK0886379.1"/>
    </source>
</evidence>
<organism evidence="5 6">
    <name type="scientific">Prorocentrum cordatum</name>
    <dbReference type="NCBI Taxonomy" id="2364126"/>
    <lineage>
        <taxon>Eukaryota</taxon>
        <taxon>Sar</taxon>
        <taxon>Alveolata</taxon>
        <taxon>Dinophyceae</taxon>
        <taxon>Prorocentrales</taxon>
        <taxon>Prorocentraceae</taxon>
        <taxon>Prorocentrum</taxon>
    </lineage>
</organism>
<protein>
    <recommendedName>
        <fullName evidence="4">EF-hand domain-containing protein</fullName>
    </recommendedName>
</protein>
<dbReference type="SMART" id="SM00054">
    <property type="entry name" value="EFh"/>
    <property type="match status" value="2"/>
</dbReference>
<evidence type="ECO:0000256" key="1">
    <source>
        <dbReference type="ARBA" id="ARBA00022837"/>
    </source>
</evidence>
<keyword evidence="1" id="KW-0106">Calcium</keyword>
<dbReference type="EMBL" id="CAUYUJ010018795">
    <property type="protein sequence ID" value="CAK0886379.1"/>
    <property type="molecule type" value="Genomic_DNA"/>
</dbReference>
<accession>A0ABN9WLY0</accession>
<evidence type="ECO:0000256" key="3">
    <source>
        <dbReference type="SAM" id="Phobius"/>
    </source>
</evidence>
<dbReference type="InterPro" id="IPR002048">
    <property type="entry name" value="EF_hand_dom"/>
</dbReference>
<keyword evidence="6" id="KW-1185">Reference proteome</keyword>
<dbReference type="InterPro" id="IPR018247">
    <property type="entry name" value="EF_Hand_1_Ca_BS"/>
</dbReference>
<sequence length="292" mass="32301">MVAIAALSLPLRSPSRGPAWRSGGSVVAVAAVSPPRRRPSFGLVCRDWMMSGLRDVEILKTLHSMPTGGGYLVMFAVYVVFVLVGALNVLTSMFVERARELSRSDRDVATQAELAAQEAFIVEMRRIFEEVDEDQDGKITWQDFRDYLKNEEAQAFFTTQALDTSDAAGLFSLLDKDGKGEVKVEDFALGCMRLRGQAKSSEVATLLRESRKASKKVMTEIRGLKDQLELRQPSEAEHRFSHRWPTRPSVDSSRVSAVRLSVAEVQPDTSPIGDSDSTPLRARQVSDFSSAT</sequence>